<organism evidence="6 7">
    <name type="scientific">Gordonia soli NBRC 108243</name>
    <dbReference type="NCBI Taxonomy" id="1223545"/>
    <lineage>
        <taxon>Bacteria</taxon>
        <taxon>Bacillati</taxon>
        <taxon>Actinomycetota</taxon>
        <taxon>Actinomycetes</taxon>
        <taxon>Mycobacteriales</taxon>
        <taxon>Gordoniaceae</taxon>
        <taxon>Gordonia</taxon>
    </lineage>
</organism>
<dbReference type="InterPro" id="IPR009057">
    <property type="entry name" value="Homeodomain-like_sf"/>
</dbReference>
<keyword evidence="7" id="KW-1185">Reference proteome</keyword>
<feature type="DNA-binding region" description="H-T-H motif" evidence="4">
    <location>
        <begin position="28"/>
        <end position="47"/>
    </location>
</feature>
<sequence>MRTVSFDRDRALDIAMGVFWEKGYADTSVHDLTEAMGLQKSSLYNTFTGKRELYLAALRRYHARCTEDYALIEASIEPLATVRDFVRSVIDDELGTQGGQGCMVANAALEFGGRDGQVTALTSFNLETLARTIRTALRRAQSLGHLDQSVDAVATARLIVTLIQGLRVVAKGIAPDQRAEWLTSATDTCLAPLG</sequence>
<keyword evidence="2 4" id="KW-0238">DNA-binding</keyword>
<dbReference type="SUPFAM" id="SSF48498">
    <property type="entry name" value="Tetracyclin repressor-like, C-terminal domain"/>
    <property type="match status" value="1"/>
</dbReference>
<name>M0QF31_9ACTN</name>
<dbReference type="Gene3D" id="1.10.10.60">
    <property type="entry name" value="Homeodomain-like"/>
    <property type="match status" value="1"/>
</dbReference>
<gene>
    <name evidence="6" type="ORF">GS4_05_01050</name>
</gene>
<evidence type="ECO:0000256" key="3">
    <source>
        <dbReference type="ARBA" id="ARBA00023163"/>
    </source>
</evidence>
<dbReference type="Gene3D" id="1.10.357.10">
    <property type="entry name" value="Tetracycline Repressor, domain 2"/>
    <property type="match status" value="1"/>
</dbReference>
<dbReference type="Pfam" id="PF00440">
    <property type="entry name" value="TetR_N"/>
    <property type="match status" value="1"/>
</dbReference>
<dbReference type="AlphaFoldDB" id="M0QF31"/>
<dbReference type="InterPro" id="IPR011075">
    <property type="entry name" value="TetR_C"/>
</dbReference>
<dbReference type="PANTHER" id="PTHR47506:SF1">
    <property type="entry name" value="HTH-TYPE TRANSCRIPTIONAL REGULATOR YJDC"/>
    <property type="match status" value="1"/>
</dbReference>
<evidence type="ECO:0000313" key="6">
    <source>
        <dbReference type="EMBL" id="GAC66896.1"/>
    </source>
</evidence>
<dbReference type="PRINTS" id="PR00455">
    <property type="entry name" value="HTHTETR"/>
</dbReference>
<proteinExistence type="predicted"/>
<protein>
    <submittedName>
        <fullName evidence="6">Putative transcriptional regulator</fullName>
    </submittedName>
</protein>
<evidence type="ECO:0000256" key="1">
    <source>
        <dbReference type="ARBA" id="ARBA00023015"/>
    </source>
</evidence>
<evidence type="ECO:0000259" key="5">
    <source>
        <dbReference type="PROSITE" id="PS50977"/>
    </source>
</evidence>
<dbReference type="SUPFAM" id="SSF46689">
    <property type="entry name" value="Homeodomain-like"/>
    <property type="match status" value="1"/>
</dbReference>
<evidence type="ECO:0000256" key="4">
    <source>
        <dbReference type="PROSITE-ProRule" id="PRU00335"/>
    </source>
</evidence>
<dbReference type="PROSITE" id="PS50977">
    <property type="entry name" value="HTH_TETR_2"/>
    <property type="match status" value="1"/>
</dbReference>
<evidence type="ECO:0000256" key="2">
    <source>
        <dbReference type="ARBA" id="ARBA00023125"/>
    </source>
</evidence>
<accession>M0QF31</accession>
<dbReference type="Proteomes" id="UP000011666">
    <property type="component" value="Unassembled WGS sequence"/>
</dbReference>
<dbReference type="eggNOG" id="COG1309">
    <property type="taxonomic scope" value="Bacteria"/>
</dbReference>
<reference evidence="6 7" key="1">
    <citation type="submission" date="2013-01" db="EMBL/GenBank/DDBJ databases">
        <title>Whole genome shotgun sequence of Gordonia soli NBRC 108243.</title>
        <authorList>
            <person name="Isaki-Nakamura S."/>
            <person name="Hosoyama A."/>
            <person name="Tsuchikane K."/>
            <person name="Ando Y."/>
            <person name="Baba S."/>
            <person name="Ohji S."/>
            <person name="Hamada M."/>
            <person name="Tamura T."/>
            <person name="Yamazoe A."/>
            <person name="Yamazaki S."/>
            <person name="Fujita N."/>
        </authorList>
    </citation>
    <scope>NUCLEOTIDE SEQUENCE [LARGE SCALE GENOMIC DNA]</scope>
    <source>
        <strain evidence="6 7">NBRC 108243</strain>
    </source>
</reference>
<evidence type="ECO:0000313" key="7">
    <source>
        <dbReference type="Proteomes" id="UP000011666"/>
    </source>
</evidence>
<dbReference type="EMBL" id="BANX01000005">
    <property type="protein sequence ID" value="GAC66896.1"/>
    <property type="molecule type" value="Genomic_DNA"/>
</dbReference>
<dbReference type="PANTHER" id="PTHR47506">
    <property type="entry name" value="TRANSCRIPTIONAL REGULATORY PROTEIN"/>
    <property type="match status" value="1"/>
</dbReference>
<dbReference type="InterPro" id="IPR036271">
    <property type="entry name" value="Tet_transcr_reg_TetR-rel_C_sf"/>
</dbReference>
<keyword evidence="3" id="KW-0804">Transcription</keyword>
<keyword evidence="1" id="KW-0805">Transcription regulation</keyword>
<dbReference type="GO" id="GO:0003677">
    <property type="term" value="F:DNA binding"/>
    <property type="evidence" value="ECO:0007669"/>
    <property type="project" value="UniProtKB-UniRule"/>
</dbReference>
<dbReference type="Pfam" id="PF16925">
    <property type="entry name" value="TetR_C_13"/>
    <property type="match status" value="1"/>
</dbReference>
<comment type="caution">
    <text evidence="6">The sequence shown here is derived from an EMBL/GenBank/DDBJ whole genome shotgun (WGS) entry which is preliminary data.</text>
</comment>
<feature type="domain" description="HTH tetR-type" evidence="5">
    <location>
        <begin position="5"/>
        <end position="65"/>
    </location>
</feature>
<dbReference type="InterPro" id="IPR001647">
    <property type="entry name" value="HTH_TetR"/>
</dbReference>
<dbReference type="STRING" id="1223545.GS4_05_01050"/>